<evidence type="ECO:0000313" key="13">
    <source>
        <dbReference type="EMBL" id="EDK46963.1"/>
    </source>
</evidence>
<dbReference type="Gene3D" id="3.40.50.10050">
    <property type="entry name" value="Translation initiation factor IF- 2, domain 3"/>
    <property type="match status" value="1"/>
</dbReference>
<dbReference type="InterPro" id="IPR009000">
    <property type="entry name" value="Transl_B-barrel_sf"/>
</dbReference>
<dbReference type="SUPFAM" id="SSF52156">
    <property type="entry name" value="Initiation factor IF2/eIF5b, domain 3"/>
    <property type="match status" value="1"/>
</dbReference>
<keyword evidence="5" id="KW-0648">Protein biosynthesis</keyword>
<dbReference type="Gene3D" id="3.40.50.300">
    <property type="entry name" value="P-loop containing nucleotide triphosphate hydrolases"/>
    <property type="match status" value="1"/>
</dbReference>
<dbReference type="CDD" id="cd03702">
    <property type="entry name" value="IF2_mtIF2_II"/>
    <property type="match status" value="1"/>
</dbReference>
<dbReference type="InterPro" id="IPR044145">
    <property type="entry name" value="IF2_II"/>
</dbReference>
<evidence type="ECO:0000313" key="14">
    <source>
        <dbReference type="Proteomes" id="UP000001996"/>
    </source>
</evidence>
<dbReference type="STRING" id="379508.A5E6A5"/>
<dbReference type="OMA" id="TIVCYQI"/>
<evidence type="ECO:0000256" key="1">
    <source>
        <dbReference type="ARBA" id="ARBA00004173"/>
    </source>
</evidence>
<dbReference type="VEuPathDB" id="FungiDB:LELG_05144"/>
<dbReference type="PANTHER" id="PTHR43381">
    <property type="entry name" value="TRANSLATION INITIATION FACTOR IF-2-RELATED"/>
    <property type="match status" value="1"/>
</dbReference>
<dbReference type="Pfam" id="PF00009">
    <property type="entry name" value="GTP_EFTU"/>
    <property type="match status" value="1"/>
</dbReference>
<dbReference type="Pfam" id="PF04760">
    <property type="entry name" value="IF2_N"/>
    <property type="match status" value="1"/>
</dbReference>
<name>A5E6A5_LODEL</name>
<keyword evidence="4" id="KW-0547">Nucleotide-binding</keyword>
<dbReference type="PROSITE" id="PS51722">
    <property type="entry name" value="G_TR_2"/>
    <property type="match status" value="1"/>
</dbReference>
<dbReference type="FunFam" id="2.40.30.10:FF:000126">
    <property type="entry name" value="Mitochondrial translation initiation factor"/>
    <property type="match status" value="1"/>
</dbReference>
<dbReference type="Proteomes" id="UP000001996">
    <property type="component" value="Unassembled WGS sequence"/>
</dbReference>
<dbReference type="GO" id="GO:0005525">
    <property type="term" value="F:GTP binding"/>
    <property type="evidence" value="ECO:0007669"/>
    <property type="project" value="UniProtKB-KW"/>
</dbReference>
<evidence type="ECO:0000256" key="6">
    <source>
        <dbReference type="ARBA" id="ARBA00022946"/>
    </source>
</evidence>
<dbReference type="GO" id="GO:0003743">
    <property type="term" value="F:translation initiation factor activity"/>
    <property type="evidence" value="ECO:0007669"/>
    <property type="project" value="UniProtKB-KW"/>
</dbReference>
<dbReference type="HOGENOM" id="CLU_006301_5_2_1"/>
<accession>A5E6A5</accession>
<evidence type="ECO:0000256" key="7">
    <source>
        <dbReference type="ARBA" id="ARBA00023128"/>
    </source>
</evidence>
<dbReference type="CDD" id="cd01887">
    <property type="entry name" value="IF2_eIF5B"/>
    <property type="match status" value="1"/>
</dbReference>
<feature type="compositionally biased region" description="Polar residues" evidence="11">
    <location>
        <begin position="135"/>
        <end position="149"/>
    </location>
</feature>
<dbReference type="NCBIfam" id="TIGR00231">
    <property type="entry name" value="small_GTP"/>
    <property type="match status" value="1"/>
</dbReference>
<dbReference type="SUPFAM" id="SSF52540">
    <property type="entry name" value="P-loop containing nucleoside triphosphate hydrolases"/>
    <property type="match status" value="1"/>
</dbReference>
<feature type="compositionally biased region" description="Basic and acidic residues" evidence="11">
    <location>
        <begin position="68"/>
        <end position="81"/>
    </location>
</feature>
<evidence type="ECO:0000256" key="11">
    <source>
        <dbReference type="SAM" id="MobiDB-lite"/>
    </source>
</evidence>
<reference evidence="13 14" key="1">
    <citation type="journal article" date="2009" name="Nature">
        <title>Evolution of pathogenicity and sexual reproduction in eight Candida genomes.</title>
        <authorList>
            <person name="Butler G."/>
            <person name="Rasmussen M.D."/>
            <person name="Lin M.F."/>
            <person name="Santos M.A."/>
            <person name="Sakthikumar S."/>
            <person name="Munro C.A."/>
            <person name="Rheinbay E."/>
            <person name="Grabherr M."/>
            <person name="Forche A."/>
            <person name="Reedy J.L."/>
            <person name="Agrafioti I."/>
            <person name="Arnaud M.B."/>
            <person name="Bates S."/>
            <person name="Brown A.J."/>
            <person name="Brunke S."/>
            <person name="Costanzo M.C."/>
            <person name="Fitzpatrick D.A."/>
            <person name="de Groot P.W."/>
            <person name="Harris D."/>
            <person name="Hoyer L.L."/>
            <person name="Hube B."/>
            <person name="Klis F.M."/>
            <person name="Kodira C."/>
            <person name="Lennard N."/>
            <person name="Logue M.E."/>
            <person name="Martin R."/>
            <person name="Neiman A.M."/>
            <person name="Nikolaou E."/>
            <person name="Quail M.A."/>
            <person name="Quinn J."/>
            <person name="Santos M.C."/>
            <person name="Schmitzberger F.F."/>
            <person name="Sherlock G."/>
            <person name="Shah P."/>
            <person name="Silverstein K.A."/>
            <person name="Skrzypek M.S."/>
            <person name="Soll D."/>
            <person name="Staggs R."/>
            <person name="Stansfield I."/>
            <person name="Stumpf M.P."/>
            <person name="Sudbery P.E."/>
            <person name="Srikantha T."/>
            <person name="Zeng Q."/>
            <person name="Berman J."/>
            <person name="Berriman M."/>
            <person name="Heitman J."/>
            <person name="Gow N.A."/>
            <person name="Lorenz M.C."/>
            <person name="Birren B.W."/>
            <person name="Kellis M."/>
            <person name="Cuomo C.A."/>
        </authorList>
    </citation>
    <scope>NUCLEOTIDE SEQUENCE [LARGE SCALE GENOMIC DNA]</scope>
    <source>
        <strain evidence="14">ATCC 11503 / BCRC 21390 / CBS 2605 / JCM 1781 / NBRC 1676 / NRRL YB-4239</strain>
    </source>
</reference>
<dbReference type="eggNOG" id="KOG1145">
    <property type="taxonomic scope" value="Eukaryota"/>
</dbReference>
<keyword evidence="7" id="KW-0496">Mitochondrion</keyword>
<comment type="subcellular location">
    <subcellularLocation>
        <location evidence="1">Mitochondrion</location>
    </subcellularLocation>
</comment>
<sequence length="844" mass="93507">MMFTRLTGKQLKANNLQLRRSYSNILDEIRAKSTNTSSGSGSKAKENRFAKQYAKANQPQPNSRGNQPRRDPFLPVKRFDPLRNFQKRGTPTNGGGGGGGRDGNGGGYYSNPMGNNANQRDFQKNQGFRGHDNRSYNNRNDGSRTYENQANKRTETENRSREQAVYNEAQQQIQRLQGEFNSGHAKDRYKRTNAPQFQQLGKDRKFKAKKMPKKEKLVKIHLPPFISVSNLATTLHVSLQDVFKKLEGLGFEDIRHSFILDKENATLIADEYGIEVISGEDSEGDLFPAPQKPELLKDRPPVVTIMGHVDHGKTTILDYLRKSKVVDKEFGGITQHIGAFSVITPQSKKRITFLDTPGHAAFLKMRERGAVITDIVVLVVAADDSVMPQTIEAIKHAKKAGVPIIVAVNKCDKPNKDVAKVCGDLAAQEIYVESYGGETQLVEVSGKTGLNMDKLEEAIVTLSELSEFKAEPKGVPAEGWIIESQVLKGLGDAATVLVTRGSLKPGDVIVAGKTFCKIRGMKDEFGKQIKLAGPSTPVQIWGWKDLPDSGDQILQASTEQIAKKVIDYRDAKTKELEAIRNIEDINAKTAEAIKEAQRMEKLAALKKAGLQPDEVEDGDGDGEGENGNGVSTIKKRNYIIKADVFGSAEAIKDTIDGLANDEVKANVLSHSAGPPTDNDLEMAKLFDATLIIFNVNTPKAVLQKAAAAKVKVREHQIIYRVVEEVTEELSLMMKPRIETKILSETQILQLFRISKGKKKIKIAGSKVTLGVLKRGAEVRIIRLGEELIRGRVSHVQIGEDAVDEVRNNHECGLRLQDDKGEEWTKFEVGDVIQGFEEIEHKRYL</sequence>
<evidence type="ECO:0000256" key="9">
    <source>
        <dbReference type="ARBA" id="ARBA00025162"/>
    </source>
</evidence>
<feature type="compositionally biased region" description="Polar residues" evidence="11">
    <location>
        <begin position="112"/>
        <end position="126"/>
    </location>
</feature>
<dbReference type="GO" id="GO:0000049">
    <property type="term" value="F:tRNA binding"/>
    <property type="evidence" value="ECO:0007669"/>
    <property type="project" value="EnsemblFungi"/>
</dbReference>
<dbReference type="InterPro" id="IPR006847">
    <property type="entry name" value="IF2_N"/>
</dbReference>
<evidence type="ECO:0000256" key="10">
    <source>
        <dbReference type="ARBA" id="ARBA00044200"/>
    </source>
</evidence>
<dbReference type="GeneID" id="5230846"/>
<dbReference type="Gene3D" id="2.40.30.10">
    <property type="entry name" value="Translation factors"/>
    <property type="match status" value="2"/>
</dbReference>
<dbReference type="SUPFAM" id="SSF50447">
    <property type="entry name" value="Translation proteins"/>
    <property type="match status" value="2"/>
</dbReference>
<keyword evidence="14" id="KW-1185">Reference proteome</keyword>
<dbReference type="FunFam" id="3.40.50.300:FF:000019">
    <property type="entry name" value="Translation initiation factor IF-2"/>
    <property type="match status" value="1"/>
</dbReference>
<evidence type="ECO:0000256" key="8">
    <source>
        <dbReference type="ARBA" id="ARBA00023134"/>
    </source>
</evidence>
<feature type="compositionally biased region" description="Polar residues" evidence="11">
    <location>
        <begin position="55"/>
        <end position="66"/>
    </location>
</feature>
<dbReference type="InParanoid" id="A5E6A5"/>
<gene>
    <name evidence="13" type="ORF">LELG_05144</name>
</gene>
<dbReference type="Pfam" id="PF11987">
    <property type="entry name" value="IF-2"/>
    <property type="match status" value="1"/>
</dbReference>
<evidence type="ECO:0000256" key="4">
    <source>
        <dbReference type="ARBA" id="ARBA00022741"/>
    </source>
</evidence>
<evidence type="ECO:0000256" key="3">
    <source>
        <dbReference type="ARBA" id="ARBA00022540"/>
    </source>
</evidence>
<keyword evidence="6" id="KW-0809">Transit peptide</keyword>
<dbReference type="GO" id="GO:0005739">
    <property type="term" value="C:mitochondrion"/>
    <property type="evidence" value="ECO:0007669"/>
    <property type="project" value="UniProtKB-SubCell"/>
</dbReference>
<comment type="similarity">
    <text evidence="2">Belongs to the TRAFAC class translation factor GTPase superfamily. Classic translation factor GTPase family. IF-2 subfamily.</text>
</comment>
<dbReference type="FunFam" id="3.40.50.10050:FF:000001">
    <property type="entry name" value="Translation initiation factor IF-2"/>
    <property type="match status" value="1"/>
</dbReference>
<dbReference type="InterPro" id="IPR027417">
    <property type="entry name" value="P-loop_NTPase"/>
</dbReference>
<dbReference type="InterPro" id="IPR000795">
    <property type="entry name" value="T_Tr_GTP-bd_dom"/>
</dbReference>
<dbReference type="InterPro" id="IPR015760">
    <property type="entry name" value="TIF_IF2"/>
</dbReference>
<dbReference type="InterPro" id="IPR000178">
    <property type="entry name" value="TF_IF2_bacterial-like"/>
</dbReference>
<organism evidence="13 14">
    <name type="scientific">Lodderomyces elongisporus (strain ATCC 11503 / CBS 2605 / JCM 1781 / NBRC 1676 / NRRL YB-4239)</name>
    <name type="common">Yeast</name>
    <name type="synonym">Saccharomyces elongisporus</name>
    <dbReference type="NCBI Taxonomy" id="379508"/>
    <lineage>
        <taxon>Eukaryota</taxon>
        <taxon>Fungi</taxon>
        <taxon>Dikarya</taxon>
        <taxon>Ascomycota</taxon>
        <taxon>Saccharomycotina</taxon>
        <taxon>Pichiomycetes</taxon>
        <taxon>Debaryomycetaceae</taxon>
        <taxon>Candida/Lodderomyces clade</taxon>
        <taxon>Lodderomyces</taxon>
    </lineage>
</organism>
<feature type="domain" description="Tr-type G" evidence="12">
    <location>
        <begin position="298"/>
        <end position="473"/>
    </location>
</feature>
<dbReference type="HAMAP" id="MF_00100_B">
    <property type="entry name" value="IF_2_B"/>
    <property type="match status" value="1"/>
</dbReference>
<evidence type="ECO:0000256" key="5">
    <source>
        <dbReference type="ARBA" id="ARBA00022917"/>
    </source>
</evidence>
<evidence type="ECO:0000259" key="12">
    <source>
        <dbReference type="PROSITE" id="PS51722"/>
    </source>
</evidence>
<dbReference type="Pfam" id="PF22042">
    <property type="entry name" value="EF-G_D2"/>
    <property type="match status" value="1"/>
</dbReference>
<dbReference type="GO" id="GO:0003924">
    <property type="term" value="F:GTPase activity"/>
    <property type="evidence" value="ECO:0007669"/>
    <property type="project" value="EnsemblFungi"/>
</dbReference>
<dbReference type="PANTHER" id="PTHR43381:SF20">
    <property type="entry name" value="TRANSLATION INITIATION FACTOR IF-2, MITOCHONDRIAL"/>
    <property type="match status" value="1"/>
</dbReference>
<proteinExistence type="inferred from homology"/>
<keyword evidence="3" id="KW-0396">Initiation factor</keyword>
<dbReference type="EMBL" id="CH981531">
    <property type="protein sequence ID" value="EDK46963.1"/>
    <property type="molecule type" value="Genomic_DNA"/>
</dbReference>
<dbReference type="InterPro" id="IPR036925">
    <property type="entry name" value="TIF_IF2_dom3_sf"/>
</dbReference>
<dbReference type="InterPro" id="IPR023115">
    <property type="entry name" value="TIF_IF2_dom3"/>
</dbReference>
<comment type="function">
    <text evidence="9">One of the essential components for the initiation of protein synthesis. Protects formylmethionyl-tRNA from spontaneous hydrolysis and promotes its binding to the 30S ribosomal subunits. Also involved in the hydrolysis of GTP during the formation of the 70S ribosomal complex.</text>
</comment>
<keyword evidence="8" id="KW-0342">GTP-binding</keyword>
<dbReference type="KEGG" id="lel:PVL30_005279"/>
<dbReference type="OrthoDB" id="361630at2759"/>
<feature type="compositionally biased region" description="Gly residues" evidence="11">
    <location>
        <begin position="92"/>
        <end position="108"/>
    </location>
</feature>
<evidence type="ECO:0000256" key="2">
    <source>
        <dbReference type="ARBA" id="ARBA00007733"/>
    </source>
</evidence>
<dbReference type="InterPro" id="IPR005225">
    <property type="entry name" value="Small_GTP-bd"/>
</dbReference>
<dbReference type="FunFam" id="2.40.30.10:FF:000008">
    <property type="entry name" value="Translation initiation factor IF-2"/>
    <property type="match status" value="1"/>
</dbReference>
<feature type="region of interest" description="Disordered" evidence="11">
    <location>
        <begin position="52"/>
        <end position="165"/>
    </location>
</feature>
<dbReference type="FunCoup" id="A5E6A5">
    <property type="interactions" value="481"/>
</dbReference>
<feature type="compositionally biased region" description="Basic and acidic residues" evidence="11">
    <location>
        <begin position="150"/>
        <end position="162"/>
    </location>
</feature>
<dbReference type="AlphaFoldDB" id="A5E6A5"/>
<protein>
    <recommendedName>
        <fullName evidence="10">Translation initiation factor IF-2, mitochondrial</fullName>
    </recommendedName>
</protein>
<dbReference type="InterPro" id="IPR053905">
    <property type="entry name" value="EF-G-like_DII"/>
</dbReference>
<dbReference type="GO" id="GO:0032543">
    <property type="term" value="P:mitochondrial translation"/>
    <property type="evidence" value="ECO:0007669"/>
    <property type="project" value="EnsemblFungi"/>
</dbReference>